<proteinExistence type="predicted"/>
<dbReference type="Proteomes" id="UP001465755">
    <property type="component" value="Unassembled WGS sequence"/>
</dbReference>
<evidence type="ECO:0000313" key="2">
    <source>
        <dbReference type="EMBL" id="KAK9813878.1"/>
    </source>
</evidence>
<evidence type="ECO:0000256" key="1">
    <source>
        <dbReference type="SAM" id="MobiDB-lite"/>
    </source>
</evidence>
<feature type="compositionally biased region" description="Polar residues" evidence="1">
    <location>
        <begin position="17"/>
        <end position="26"/>
    </location>
</feature>
<name>A0AAW1Q096_9CHLO</name>
<accession>A0AAW1Q096</accession>
<organism evidence="2 3">
    <name type="scientific">Symbiochloris irregularis</name>
    <dbReference type="NCBI Taxonomy" id="706552"/>
    <lineage>
        <taxon>Eukaryota</taxon>
        <taxon>Viridiplantae</taxon>
        <taxon>Chlorophyta</taxon>
        <taxon>core chlorophytes</taxon>
        <taxon>Trebouxiophyceae</taxon>
        <taxon>Trebouxiales</taxon>
        <taxon>Trebouxiaceae</taxon>
        <taxon>Symbiochloris</taxon>
    </lineage>
</organism>
<dbReference type="EMBL" id="JALJOQ010000002">
    <property type="protein sequence ID" value="KAK9813878.1"/>
    <property type="molecule type" value="Genomic_DNA"/>
</dbReference>
<gene>
    <name evidence="2" type="ORF">WJX73_003092</name>
</gene>
<comment type="caution">
    <text evidence="2">The sequence shown here is derived from an EMBL/GenBank/DDBJ whole genome shotgun (WGS) entry which is preliminary data.</text>
</comment>
<feature type="region of interest" description="Disordered" evidence="1">
    <location>
        <begin position="1"/>
        <end position="42"/>
    </location>
</feature>
<reference evidence="2 3" key="1">
    <citation type="journal article" date="2024" name="Nat. Commun.">
        <title>Phylogenomics reveals the evolutionary origins of lichenization in chlorophyte algae.</title>
        <authorList>
            <person name="Puginier C."/>
            <person name="Libourel C."/>
            <person name="Otte J."/>
            <person name="Skaloud P."/>
            <person name="Haon M."/>
            <person name="Grisel S."/>
            <person name="Petersen M."/>
            <person name="Berrin J.G."/>
            <person name="Delaux P.M."/>
            <person name="Dal Grande F."/>
            <person name="Keller J."/>
        </authorList>
    </citation>
    <scope>NUCLEOTIDE SEQUENCE [LARGE SCALE GENOMIC DNA]</scope>
    <source>
        <strain evidence="2 3">SAG 2036</strain>
    </source>
</reference>
<dbReference type="AlphaFoldDB" id="A0AAW1Q096"/>
<protein>
    <submittedName>
        <fullName evidence="2">Uncharacterized protein</fullName>
    </submittedName>
</protein>
<evidence type="ECO:0000313" key="3">
    <source>
        <dbReference type="Proteomes" id="UP001465755"/>
    </source>
</evidence>
<keyword evidence="3" id="KW-1185">Reference proteome</keyword>
<sequence length="137" mass="15756">MSAPRGKSVLRGKSEPKTGNSVQDVSGRNKRPSKYKPIEPSKLADLLNFHPDKYRPLHESTLDHLSEQEQVRLVFHNREDLWVHIQHVDHETETVCGNITSKPTKLEGLQIGQLVNFKKEHIVEVQVDDDSDDDDYY</sequence>